<keyword evidence="7" id="KW-1185">Reference proteome</keyword>
<dbReference type="Proteomes" id="UP000433309">
    <property type="component" value="Unassembled WGS sequence"/>
</dbReference>
<comment type="caution">
    <text evidence="6">The sequence shown here is derived from an EMBL/GenBank/DDBJ whole genome shotgun (WGS) entry which is preliminary data.</text>
</comment>
<dbReference type="RefSeq" id="WP_154382257.1">
    <property type="nucleotide sequence ID" value="NZ_WKJK01000018.1"/>
</dbReference>
<accession>A0A6I2L7L9</accession>
<organism evidence="6 7">
    <name type="scientific">Duganella guangzhouensis</name>
    <dbReference type="NCBI Taxonomy" id="2666084"/>
    <lineage>
        <taxon>Bacteria</taxon>
        <taxon>Pseudomonadati</taxon>
        <taxon>Pseudomonadota</taxon>
        <taxon>Betaproteobacteria</taxon>
        <taxon>Burkholderiales</taxon>
        <taxon>Oxalobacteraceae</taxon>
        <taxon>Telluria group</taxon>
        <taxon>Duganella</taxon>
    </lineage>
</organism>
<evidence type="ECO:0000313" key="6">
    <source>
        <dbReference type="EMBL" id="MRW93652.1"/>
    </source>
</evidence>
<feature type="chain" id="PRO_5026048800" evidence="4">
    <location>
        <begin position="22"/>
        <end position="221"/>
    </location>
</feature>
<evidence type="ECO:0000313" key="7">
    <source>
        <dbReference type="Proteomes" id="UP000433309"/>
    </source>
</evidence>
<evidence type="ECO:0000256" key="1">
    <source>
        <dbReference type="ARBA" id="ARBA00004370"/>
    </source>
</evidence>
<evidence type="ECO:0000259" key="5">
    <source>
        <dbReference type="PROSITE" id="PS51123"/>
    </source>
</evidence>
<sequence>MKATLPTLAVLLVCLSGATEAAEKRLYLYGTPTGCLVQLTAPLEDKQSLRWEGSCEREFAQGPGALAVVDGNGQVVKSTEGTMLRGVMGELANTDTAAAPAADTQAGTTTANTTLVVYFDHNSSTLSDAAQSQLQAYYAALPATDKLRIKISGHSDPSGSLRAREKVAQARAQSVRAHLTMLGLTSEQLIVASKDDPSTTTTSQLAASERRRVNLEAWSEP</sequence>
<evidence type="ECO:0000256" key="3">
    <source>
        <dbReference type="PROSITE-ProRule" id="PRU00473"/>
    </source>
</evidence>
<name>A0A6I2L7L9_9BURK</name>
<dbReference type="PRINTS" id="PR01021">
    <property type="entry name" value="OMPADOMAIN"/>
</dbReference>
<evidence type="ECO:0000256" key="4">
    <source>
        <dbReference type="SAM" id="SignalP"/>
    </source>
</evidence>
<dbReference type="InterPro" id="IPR006664">
    <property type="entry name" value="OMP_bac"/>
</dbReference>
<dbReference type="CDD" id="cd07185">
    <property type="entry name" value="OmpA_C-like"/>
    <property type="match status" value="1"/>
</dbReference>
<dbReference type="PROSITE" id="PS51123">
    <property type="entry name" value="OMPA_2"/>
    <property type="match status" value="1"/>
</dbReference>
<gene>
    <name evidence="6" type="ORF">GJ699_27025</name>
</gene>
<dbReference type="InterPro" id="IPR036737">
    <property type="entry name" value="OmpA-like_sf"/>
</dbReference>
<evidence type="ECO:0000256" key="2">
    <source>
        <dbReference type="ARBA" id="ARBA00023136"/>
    </source>
</evidence>
<feature type="signal peptide" evidence="4">
    <location>
        <begin position="1"/>
        <end position="21"/>
    </location>
</feature>
<keyword evidence="4" id="KW-0732">Signal</keyword>
<dbReference type="AlphaFoldDB" id="A0A6I2L7L9"/>
<dbReference type="EMBL" id="WKJK01000018">
    <property type="protein sequence ID" value="MRW93652.1"/>
    <property type="molecule type" value="Genomic_DNA"/>
</dbReference>
<proteinExistence type="predicted"/>
<protein>
    <submittedName>
        <fullName evidence="6">OmpA family protein</fullName>
    </submittedName>
</protein>
<reference evidence="6 7" key="1">
    <citation type="submission" date="2019-11" db="EMBL/GenBank/DDBJ databases">
        <title>Novel species isolated from a subtropical stream in China.</title>
        <authorList>
            <person name="Lu H."/>
        </authorList>
    </citation>
    <scope>NUCLEOTIDE SEQUENCE [LARGE SCALE GENOMIC DNA]</scope>
    <source>
        <strain evidence="6 7">FT80W</strain>
    </source>
</reference>
<dbReference type="Pfam" id="PF00691">
    <property type="entry name" value="OmpA"/>
    <property type="match status" value="1"/>
</dbReference>
<dbReference type="InterPro" id="IPR006665">
    <property type="entry name" value="OmpA-like"/>
</dbReference>
<dbReference type="SUPFAM" id="SSF103088">
    <property type="entry name" value="OmpA-like"/>
    <property type="match status" value="1"/>
</dbReference>
<dbReference type="Gene3D" id="3.30.1330.60">
    <property type="entry name" value="OmpA-like domain"/>
    <property type="match status" value="1"/>
</dbReference>
<dbReference type="GO" id="GO:0016020">
    <property type="term" value="C:membrane"/>
    <property type="evidence" value="ECO:0007669"/>
    <property type="project" value="UniProtKB-SubCell"/>
</dbReference>
<feature type="domain" description="OmpA-like" evidence="5">
    <location>
        <begin position="106"/>
        <end position="221"/>
    </location>
</feature>
<keyword evidence="2 3" id="KW-0472">Membrane</keyword>
<comment type="subcellular location">
    <subcellularLocation>
        <location evidence="1">Membrane</location>
    </subcellularLocation>
</comment>